<dbReference type="Gene3D" id="3.90.850.10">
    <property type="entry name" value="Fumarylacetoacetase-like, C-terminal domain"/>
    <property type="match status" value="1"/>
</dbReference>
<dbReference type="Pfam" id="PF01557">
    <property type="entry name" value="FAA_hydrolase"/>
    <property type="match status" value="1"/>
</dbReference>
<dbReference type="Proteomes" id="UP001162640">
    <property type="component" value="Unassembled WGS sequence"/>
</dbReference>
<feature type="binding site" evidence="12">
    <location>
        <position position="280"/>
    </location>
    <ligand>
        <name>Ca(2+)</name>
        <dbReference type="ChEBI" id="CHEBI:29108"/>
    </ligand>
</feature>
<feature type="binding site" evidence="12">
    <location>
        <position position="247"/>
    </location>
    <ligand>
        <name>Ca(2+)</name>
        <dbReference type="ChEBI" id="CHEBI:29108"/>
    </ligand>
</feature>
<dbReference type="Gene3D" id="2.30.30.230">
    <property type="entry name" value="Fumarylacetoacetase, N-terminal domain"/>
    <property type="match status" value="1"/>
</dbReference>
<protein>
    <recommendedName>
        <fullName evidence="3 13">Fumarylacetoacetase</fullName>
        <ecNumber evidence="3 13">3.7.1.2</ecNumber>
    </recommendedName>
    <alternativeName>
        <fullName evidence="13">Fumarylacetoacetate hydrolase</fullName>
    </alternativeName>
</protein>
<keyword evidence="7 12" id="KW-0460">Magnesium</keyword>
<comment type="pathway">
    <text evidence="1 13">Amino-acid degradation; L-phenylalanine degradation; acetoacetate and fumarate from L-phenylalanine: step 6/6.</text>
</comment>
<dbReference type="SUPFAM" id="SSF63433">
    <property type="entry name" value="Fumarylacetoacetate hydrolase, FAH, N-terminal domain"/>
    <property type="match status" value="1"/>
</dbReference>
<evidence type="ECO:0000256" key="3">
    <source>
        <dbReference type="ARBA" id="ARBA00012094"/>
    </source>
</evidence>
<feature type="binding site" evidence="12">
    <location>
        <position position="280"/>
    </location>
    <ligand>
        <name>Mg(2+)</name>
        <dbReference type="ChEBI" id="CHEBI:18420"/>
    </ligand>
</feature>
<dbReference type="GO" id="GO:0004334">
    <property type="term" value="F:fumarylacetoacetase activity"/>
    <property type="evidence" value="ECO:0007669"/>
    <property type="project" value="UniProtKB-UniRule"/>
</dbReference>
<accession>A0A9W7DTG0</accession>
<evidence type="ECO:0000256" key="10">
    <source>
        <dbReference type="PIRSR" id="PIRSR605959-1"/>
    </source>
</evidence>
<dbReference type="EMBL" id="BLQM01000033">
    <property type="protein sequence ID" value="GMH53630.1"/>
    <property type="molecule type" value="Genomic_DNA"/>
</dbReference>
<comment type="cofactor">
    <cofactor evidence="13">
        <name>Mg(2+)</name>
        <dbReference type="ChEBI" id="CHEBI:18420"/>
    </cofactor>
    <cofactor evidence="13">
        <name>Ca(2+)</name>
        <dbReference type="ChEBI" id="CHEBI:29108"/>
    </cofactor>
</comment>
<evidence type="ECO:0000259" key="14">
    <source>
        <dbReference type="Pfam" id="PF01557"/>
    </source>
</evidence>
<dbReference type="InterPro" id="IPR015377">
    <property type="entry name" value="Fumarylacetoacetase_N"/>
</dbReference>
<evidence type="ECO:0000313" key="16">
    <source>
        <dbReference type="EMBL" id="GMH53630.1"/>
    </source>
</evidence>
<dbReference type="GO" id="GO:0046872">
    <property type="term" value="F:metal ion binding"/>
    <property type="evidence" value="ECO:0007669"/>
    <property type="project" value="UniProtKB-UniRule"/>
</dbReference>
<evidence type="ECO:0000256" key="6">
    <source>
        <dbReference type="ARBA" id="ARBA00022837"/>
    </source>
</evidence>
<keyword evidence="6 12" id="KW-0106">Calcium</keyword>
<dbReference type="GO" id="GO:1902000">
    <property type="term" value="P:homogentisate catabolic process"/>
    <property type="evidence" value="ECO:0007669"/>
    <property type="project" value="TreeGrafter"/>
</dbReference>
<sequence>MNSLPSADSSNFASGAGRACVQEVILKLKSVDVRRLHDVPVLFMPYTASPLIPSATADHQFSTQNLPYGVFSTSSNPTQRIGVAVGDFVLDLTSCADLLTQSVEGLTAEDVTSSNLNSLMGKESKVWKGLRAQIFSLVTGSAPGLTTSNFVSLTAVTMHMPARIGDYTDFYSSREHATNVGTMFRGIDNALQPNWLHLPVGYHGRASSVFLDGSAVVRPQGQLQKNKEDPKEGSIFGASKLLDFELEMAFFVGGPANPPGTPITMAEAEDRIFGLVVMNDWSSRDVQKWEYVPLGPFCAKNWATSISPWIVSLEALEPYRAATSAREQKDPEPLDYIKDPNYSSYDIALEVTIQGENMSAPETVSKSNFKNLYWNVKQQLVHHSITGCNMSPGDLLGSGTISGTPQDSFGSMLELCWKGTREVKLGESGEVRKFLKDGDTVSMSGVCKKEGVGCVGFGSVTNKIYPAGTKLAASGANGVWKAA</sequence>
<dbReference type="NCBIfam" id="TIGR01266">
    <property type="entry name" value="fum_ac_acetase"/>
    <property type="match status" value="1"/>
</dbReference>
<keyword evidence="9 13" id="KW-0585">Phenylalanine catabolism</keyword>
<dbReference type="InterPro" id="IPR036663">
    <property type="entry name" value="Fumarylacetoacetase_C_sf"/>
</dbReference>
<evidence type="ECO:0000256" key="11">
    <source>
        <dbReference type="PIRSR" id="PIRSR605959-2"/>
    </source>
</evidence>
<keyword evidence="4 12" id="KW-0479">Metal-binding</keyword>
<evidence type="ECO:0000256" key="8">
    <source>
        <dbReference type="ARBA" id="ARBA00022878"/>
    </source>
</evidence>
<reference evidence="17" key="1">
    <citation type="journal article" date="2023" name="Commun. Biol.">
        <title>Genome analysis of Parmales, the sister group of diatoms, reveals the evolutionary specialization of diatoms from phago-mixotrophs to photoautotrophs.</title>
        <authorList>
            <person name="Ban H."/>
            <person name="Sato S."/>
            <person name="Yoshikawa S."/>
            <person name="Yamada K."/>
            <person name="Nakamura Y."/>
            <person name="Ichinomiya M."/>
            <person name="Sato N."/>
            <person name="Blanc-Mathieu R."/>
            <person name="Endo H."/>
            <person name="Kuwata A."/>
            <person name="Ogata H."/>
        </authorList>
    </citation>
    <scope>NUCLEOTIDE SEQUENCE [LARGE SCALE GENOMIC DNA]</scope>
</reference>
<gene>
    <name evidence="16" type="ORF">TL16_g01494</name>
</gene>
<evidence type="ECO:0000256" key="1">
    <source>
        <dbReference type="ARBA" id="ARBA00004782"/>
    </source>
</evidence>
<feature type="domain" description="Fumarylacetoacetase N-terminal" evidence="15">
    <location>
        <begin position="64"/>
        <end position="161"/>
    </location>
</feature>
<feature type="binding site" evidence="11">
    <location>
        <position position="185"/>
    </location>
    <ligand>
        <name>substrate</name>
    </ligand>
</feature>
<feature type="binding site" evidence="12">
    <location>
        <position position="300"/>
    </location>
    <ligand>
        <name>Mg(2+)</name>
        <dbReference type="ChEBI" id="CHEBI:18420"/>
    </ligand>
</feature>
<dbReference type="InterPro" id="IPR005959">
    <property type="entry name" value="Fumarylacetoacetase"/>
</dbReference>
<keyword evidence="5 13" id="KW-0378">Hydrolase</keyword>
<evidence type="ECO:0000313" key="17">
    <source>
        <dbReference type="Proteomes" id="UP001162640"/>
    </source>
</evidence>
<dbReference type="EC" id="3.7.1.2" evidence="3 13"/>
<dbReference type="GO" id="GO:0006559">
    <property type="term" value="P:L-phenylalanine catabolic process"/>
    <property type="evidence" value="ECO:0007669"/>
    <property type="project" value="UniProtKB-UniRule"/>
</dbReference>
<feature type="binding site" evidence="12">
    <location>
        <position position="169"/>
    </location>
    <ligand>
        <name>Ca(2+)</name>
        <dbReference type="ChEBI" id="CHEBI:29108"/>
    </ligand>
</feature>
<evidence type="ECO:0000256" key="5">
    <source>
        <dbReference type="ARBA" id="ARBA00022801"/>
    </source>
</evidence>
<evidence type="ECO:0000256" key="13">
    <source>
        <dbReference type="RuleBase" id="RU366008"/>
    </source>
</evidence>
<feature type="domain" description="Fumarylacetoacetase-like C-terminal" evidence="14">
    <location>
        <begin position="168"/>
        <end position="462"/>
    </location>
</feature>
<evidence type="ECO:0000256" key="4">
    <source>
        <dbReference type="ARBA" id="ARBA00022723"/>
    </source>
</evidence>
<name>A0A9W7DTG0_9STRA</name>
<dbReference type="InterPro" id="IPR036462">
    <property type="entry name" value="Fumarylacetoacetase_N_sf"/>
</dbReference>
<evidence type="ECO:0000256" key="9">
    <source>
        <dbReference type="ARBA" id="ARBA00023232"/>
    </source>
</evidence>
<feature type="binding site" evidence="12">
    <location>
        <position position="245"/>
    </location>
    <ligand>
        <name>Ca(2+)</name>
        <dbReference type="ChEBI" id="CHEBI:29108"/>
    </ligand>
</feature>
<feature type="binding site" evidence="11">
    <location>
        <position position="400"/>
    </location>
    <ligand>
        <name>substrate</name>
    </ligand>
</feature>
<evidence type="ECO:0000256" key="7">
    <source>
        <dbReference type="ARBA" id="ARBA00022842"/>
    </source>
</evidence>
<evidence type="ECO:0000256" key="12">
    <source>
        <dbReference type="PIRSR" id="PIRSR605959-3"/>
    </source>
</evidence>
<dbReference type="PANTHER" id="PTHR43069">
    <property type="entry name" value="FUMARYLACETOACETASE"/>
    <property type="match status" value="1"/>
</dbReference>
<evidence type="ECO:0000259" key="15">
    <source>
        <dbReference type="Pfam" id="PF09298"/>
    </source>
</evidence>
<proteinExistence type="inferred from homology"/>
<feature type="active site" description="Proton acceptor" evidence="10">
    <location>
        <position position="176"/>
    </location>
</feature>
<dbReference type="Pfam" id="PF09298">
    <property type="entry name" value="FAA_hydrolase_N"/>
    <property type="match status" value="1"/>
</dbReference>
<dbReference type="FunFam" id="3.90.850.10:FF:000009">
    <property type="entry name" value="Fumarylacetoacetase"/>
    <property type="match status" value="1"/>
</dbReference>
<feature type="binding site" evidence="11">
    <location>
        <position position="291"/>
    </location>
    <ligand>
        <name>substrate</name>
    </ligand>
</feature>
<dbReference type="AlphaFoldDB" id="A0A9W7DTG0"/>
<comment type="catalytic activity">
    <reaction evidence="13">
        <text>4-fumarylacetoacetate + H2O = acetoacetate + fumarate + H(+)</text>
        <dbReference type="Rhea" id="RHEA:10244"/>
        <dbReference type="ChEBI" id="CHEBI:13705"/>
        <dbReference type="ChEBI" id="CHEBI:15377"/>
        <dbReference type="ChEBI" id="CHEBI:15378"/>
        <dbReference type="ChEBI" id="CHEBI:18034"/>
        <dbReference type="ChEBI" id="CHEBI:29806"/>
        <dbReference type="EC" id="3.7.1.2"/>
    </reaction>
</comment>
<keyword evidence="8 13" id="KW-0828">Tyrosine catabolism</keyword>
<dbReference type="GO" id="GO:0006572">
    <property type="term" value="P:L-tyrosine catabolic process"/>
    <property type="evidence" value="ECO:0007669"/>
    <property type="project" value="UniProtKB-UniRule"/>
</dbReference>
<dbReference type="PANTHER" id="PTHR43069:SF2">
    <property type="entry name" value="FUMARYLACETOACETASE"/>
    <property type="match status" value="1"/>
</dbReference>
<feature type="binding site" evidence="11">
    <location>
        <position position="287"/>
    </location>
    <ligand>
        <name>substrate</name>
    </ligand>
</feature>
<dbReference type="InterPro" id="IPR011234">
    <property type="entry name" value="Fumarylacetoacetase-like_C"/>
</dbReference>
<feature type="binding site" evidence="11">
    <location>
        <position position="171"/>
    </location>
    <ligand>
        <name>substrate</name>
    </ligand>
</feature>
<comment type="similarity">
    <text evidence="2 13">Belongs to the FAH family.</text>
</comment>
<comment type="caution">
    <text evidence="16">The sequence shown here is derived from an EMBL/GenBank/DDBJ whole genome shotgun (WGS) entry which is preliminary data.</text>
</comment>
<feature type="binding site" evidence="12">
    <location>
        <position position="304"/>
    </location>
    <ligand>
        <name>Mg(2+)</name>
        <dbReference type="ChEBI" id="CHEBI:18420"/>
    </ligand>
</feature>
<evidence type="ECO:0000256" key="2">
    <source>
        <dbReference type="ARBA" id="ARBA00010211"/>
    </source>
</evidence>
<dbReference type="SUPFAM" id="SSF56529">
    <property type="entry name" value="FAH"/>
    <property type="match status" value="1"/>
</dbReference>
<organism evidence="16 17">
    <name type="scientific">Triparma laevis f. inornata</name>
    <dbReference type="NCBI Taxonomy" id="1714386"/>
    <lineage>
        <taxon>Eukaryota</taxon>
        <taxon>Sar</taxon>
        <taxon>Stramenopiles</taxon>
        <taxon>Ochrophyta</taxon>
        <taxon>Bolidophyceae</taxon>
        <taxon>Parmales</taxon>
        <taxon>Triparmaceae</taxon>
        <taxon>Triparma</taxon>
    </lineage>
</organism>